<evidence type="ECO:0000313" key="3">
    <source>
        <dbReference type="Proteomes" id="UP000765509"/>
    </source>
</evidence>
<feature type="compositionally biased region" description="Polar residues" evidence="1">
    <location>
        <begin position="1"/>
        <end position="11"/>
    </location>
</feature>
<dbReference type="Proteomes" id="UP000765509">
    <property type="component" value="Unassembled WGS sequence"/>
</dbReference>
<comment type="caution">
    <text evidence="2">The sequence shown here is derived from an EMBL/GenBank/DDBJ whole genome shotgun (WGS) entry which is preliminary data.</text>
</comment>
<evidence type="ECO:0000256" key="1">
    <source>
        <dbReference type="SAM" id="MobiDB-lite"/>
    </source>
</evidence>
<organism evidence="2 3">
    <name type="scientific">Austropuccinia psidii MF-1</name>
    <dbReference type="NCBI Taxonomy" id="1389203"/>
    <lineage>
        <taxon>Eukaryota</taxon>
        <taxon>Fungi</taxon>
        <taxon>Dikarya</taxon>
        <taxon>Basidiomycota</taxon>
        <taxon>Pucciniomycotina</taxon>
        <taxon>Pucciniomycetes</taxon>
        <taxon>Pucciniales</taxon>
        <taxon>Sphaerophragmiaceae</taxon>
        <taxon>Austropuccinia</taxon>
    </lineage>
</organism>
<gene>
    <name evidence="2" type="ORF">O181_015835</name>
</gene>
<evidence type="ECO:0000313" key="2">
    <source>
        <dbReference type="EMBL" id="MBW0476120.1"/>
    </source>
</evidence>
<keyword evidence="3" id="KW-1185">Reference proteome</keyword>
<accession>A0A9Q3C3P9</accession>
<reference evidence="2" key="1">
    <citation type="submission" date="2021-03" db="EMBL/GenBank/DDBJ databases">
        <title>Draft genome sequence of rust myrtle Austropuccinia psidii MF-1, a brazilian biotype.</title>
        <authorList>
            <person name="Quecine M.C."/>
            <person name="Pachon D.M.R."/>
            <person name="Bonatelli M.L."/>
            <person name="Correr F.H."/>
            <person name="Franceschini L.M."/>
            <person name="Leite T.F."/>
            <person name="Margarido G.R.A."/>
            <person name="Almeida C.A."/>
            <person name="Ferrarezi J.A."/>
            <person name="Labate C.A."/>
        </authorList>
    </citation>
    <scope>NUCLEOTIDE SEQUENCE</scope>
    <source>
        <strain evidence="2">MF-1</strain>
    </source>
</reference>
<proteinExistence type="predicted"/>
<feature type="region of interest" description="Disordered" evidence="1">
    <location>
        <begin position="1"/>
        <end position="25"/>
    </location>
</feature>
<dbReference type="EMBL" id="AVOT02004351">
    <property type="protein sequence ID" value="MBW0476120.1"/>
    <property type="molecule type" value="Genomic_DNA"/>
</dbReference>
<sequence length="306" mass="34466">MVEDLSQQSDSKTQRKNMREKPVQVEKTLSIEKNKVKLSSSSPLISLEPLSPLDKVSQWQIQQNIQVKDPKGKGKAKVTEYEASRFEEAEKSRLFESSKERIKQKSYVTLCHSERLYSQRSMPSTCQSLQPKKIKGKGKVLSVLIPEREIKSISQNTNIISSSGKPLTSHQEQGDLESEESSRAIFYTSGSSEKHSYFNQGEFSILPKEIQLLQLPSPKIIAPSSLSRLQKSFGMASEGTPKVAEWLVLFTINLPLILLPHWEWVETKTPCIAKLISAISKLKGVINTVISHTLDSSQIERLDKDL</sequence>
<protein>
    <submittedName>
        <fullName evidence="2">Uncharacterized protein</fullName>
    </submittedName>
</protein>
<name>A0A9Q3C3P9_9BASI</name>
<dbReference type="AlphaFoldDB" id="A0A9Q3C3P9"/>